<dbReference type="RefSeq" id="WP_082853021.1">
    <property type="nucleotide sequence ID" value="NZ_FKIF01000006.1"/>
</dbReference>
<comment type="similarity">
    <text evidence="1">Belongs to the PstS family.</text>
</comment>
<proteinExistence type="inferred from homology"/>
<dbReference type="InterPro" id="IPR024370">
    <property type="entry name" value="PBP_domain"/>
</dbReference>
<dbReference type="PANTHER" id="PTHR42996:SF1">
    <property type="entry name" value="PHOSPHATE-BINDING PROTEIN PSTS"/>
    <property type="match status" value="1"/>
</dbReference>
<dbReference type="Gene3D" id="3.40.190.10">
    <property type="entry name" value="Periplasmic binding protein-like II"/>
    <property type="match status" value="2"/>
</dbReference>
<reference evidence="4 5" key="1">
    <citation type="submission" date="2016-04" db="EMBL/GenBank/DDBJ databases">
        <authorList>
            <consortium name="Pathogen Informatics"/>
        </authorList>
    </citation>
    <scope>NUCLEOTIDE SEQUENCE [LARGE SCALE GENOMIC DNA]</scope>
    <source>
        <strain evidence="4 5">H050680373</strain>
    </source>
</reference>
<protein>
    <submittedName>
        <fullName evidence="4">Phosphate-binding protein</fullName>
    </submittedName>
</protein>
<sequence>MSFKTGFIAFTLGLILVSEAAVVMAQKVVTGGSTLPHGLYNDILPIGPDFSYTGKNSVTGKTAVLTNNGSLFSVLPSQDFSHRSVVIAASDVVITPIEELTYSLAHNPSVGYPPIPAVANWGPVLQMPSVGTSVTIPFNKNTTAGTAQALNFRGTLSNSLPDFGDLCGVFSGRISDWSQIAGSNRVGPITVLYREEGSGTSALLGNFLNAACAAEASPSNLKGGMWTVDQPNFAQQFNDDTVPYRGARFISVKGSSGMRDAVFADQGRIGYVGPDVIPTSDLADATKFALLRGFSPTAANTQLAIAAAPVPNDANANTRSAWLPNFGVPFNGYAIAGFTSWVVSQCFTGTDTNDTVATMTTFLNDLYDGDFDATITADNFVPLSIEWKNAVKSTFLSNTSGRGMNIANSTVCNGIGKPLQ</sequence>
<keyword evidence="2" id="KW-0732">Signal</keyword>
<evidence type="ECO:0000256" key="2">
    <source>
        <dbReference type="SAM" id="SignalP"/>
    </source>
</evidence>
<accession>A0A157SF59</accession>
<feature type="chain" id="PRO_5007616190" evidence="2">
    <location>
        <begin position="21"/>
        <end position="420"/>
    </location>
</feature>
<feature type="signal peptide" evidence="2">
    <location>
        <begin position="1"/>
        <end position="20"/>
    </location>
</feature>
<feature type="domain" description="PBP" evidence="3">
    <location>
        <begin position="165"/>
        <end position="316"/>
    </location>
</feature>
<dbReference type="STRING" id="288768.SAMEA3906486_02300"/>
<evidence type="ECO:0000259" key="3">
    <source>
        <dbReference type="Pfam" id="PF12849"/>
    </source>
</evidence>
<keyword evidence="5" id="KW-1185">Reference proteome</keyword>
<gene>
    <name evidence="4" type="ORF">SAMEA3906486_02300</name>
</gene>
<dbReference type="OrthoDB" id="9801510at2"/>
<dbReference type="Pfam" id="PF12849">
    <property type="entry name" value="PBP_like_2"/>
    <property type="match status" value="1"/>
</dbReference>
<organism evidence="4 5">
    <name type="scientific">Bordetella ansorpii</name>
    <dbReference type="NCBI Taxonomy" id="288768"/>
    <lineage>
        <taxon>Bacteria</taxon>
        <taxon>Pseudomonadati</taxon>
        <taxon>Pseudomonadota</taxon>
        <taxon>Betaproteobacteria</taxon>
        <taxon>Burkholderiales</taxon>
        <taxon>Alcaligenaceae</taxon>
        <taxon>Bordetella</taxon>
    </lineage>
</organism>
<dbReference type="AlphaFoldDB" id="A0A157SF59"/>
<evidence type="ECO:0000313" key="5">
    <source>
        <dbReference type="Proteomes" id="UP000076848"/>
    </source>
</evidence>
<dbReference type="InterPro" id="IPR050962">
    <property type="entry name" value="Phosphate-bind_PstS"/>
</dbReference>
<dbReference type="PANTHER" id="PTHR42996">
    <property type="entry name" value="PHOSPHATE-BINDING PROTEIN PSTS"/>
    <property type="match status" value="1"/>
</dbReference>
<dbReference type="Proteomes" id="UP000076848">
    <property type="component" value="Unassembled WGS sequence"/>
</dbReference>
<dbReference type="SUPFAM" id="SSF53850">
    <property type="entry name" value="Periplasmic binding protein-like II"/>
    <property type="match status" value="1"/>
</dbReference>
<dbReference type="EMBL" id="FKIF01000006">
    <property type="protein sequence ID" value="SAI69102.1"/>
    <property type="molecule type" value="Genomic_DNA"/>
</dbReference>
<evidence type="ECO:0000313" key="4">
    <source>
        <dbReference type="EMBL" id="SAI69102.1"/>
    </source>
</evidence>
<evidence type="ECO:0000256" key="1">
    <source>
        <dbReference type="ARBA" id="ARBA00008725"/>
    </source>
</evidence>
<name>A0A157SF59_9BORD</name>